<reference evidence="1" key="1">
    <citation type="journal article" date="2015" name="Nature">
        <title>Complex archaea that bridge the gap between prokaryotes and eukaryotes.</title>
        <authorList>
            <person name="Spang A."/>
            <person name="Saw J.H."/>
            <person name="Jorgensen S.L."/>
            <person name="Zaremba-Niedzwiedzka K."/>
            <person name="Martijn J."/>
            <person name="Lind A.E."/>
            <person name="van Eijk R."/>
            <person name="Schleper C."/>
            <person name="Guy L."/>
            <person name="Ettema T.J."/>
        </authorList>
    </citation>
    <scope>NUCLEOTIDE SEQUENCE</scope>
</reference>
<dbReference type="AlphaFoldDB" id="A0A0F9IZP5"/>
<comment type="caution">
    <text evidence="1">The sequence shown here is derived from an EMBL/GenBank/DDBJ whole genome shotgun (WGS) entry which is preliminary data.</text>
</comment>
<organism evidence="1">
    <name type="scientific">marine sediment metagenome</name>
    <dbReference type="NCBI Taxonomy" id="412755"/>
    <lineage>
        <taxon>unclassified sequences</taxon>
        <taxon>metagenomes</taxon>
        <taxon>ecological metagenomes</taxon>
    </lineage>
</organism>
<name>A0A0F9IZP5_9ZZZZ</name>
<gene>
    <name evidence="1" type="ORF">LCGC14_1517390</name>
</gene>
<accession>A0A0F9IZP5</accession>
<dbReference type="EMBL" id="LAZR01011212">
    <property type="protein sequence ID" value="KKM62864.1"/>
    <property type="molecule type" value="Genomic_DNA"/>
</dbReference>
<sequence length="147" mass="16993">MERQAPEKPPEDKHSPRPWKARPDSYCVILDANGMGIAVAQIDFLSYTEAQANRDLIIDAVNGQKALEESHKRRQDIIDQYHKLLVEERKDHLEVKAQRDELVNMCENAYRYINSFTPEADMTKFREALDKIKEGLDTETIYKTKGG</sequence>
<evidence type="ECO:0000313" key="1">
    <source>
        <dbReference type="EMBL" id="KKM62864.1"/>
    </source>
</evidence>
<proteinExistence type="predicted"/>
<protein>
    <submittedName>
        <fullName evidence="1">Uncharacterized protein</fullName>
    </submittedName>
</protein>